<evidence type="ECO:0000313" key="2">
    <source>
        <dbReference type="EMBL" id="KAB0796015.1"/>
    </source>
</evidence>
<gene>
    <name evidence="2" type="ORF">PPYR_10076</name>
</gene>
<name>A0A5N4AFA7_PHOPY</name>
<feature type="region of interest" description="Disordered" evidence="1">
    <location>
        <begin position="467"/>
        <end position="491"/>
    </location>
</feature>
<dbReference type="EMBL" id="VVIM01000007">
    <property type="protein sequence ID" value="KAB0796015.1"/>
    <property type="molecule type" value="Genomic_DNA"/>
</dbReference>
<organism evidence="2 3">
    <name type="scientific">Photinus pyralis</name>
    <name type="common">Common eastern firefly</name>
    <name type="synonym">Lampyris pyralis</name>
    <dbReference type="NCBI Taxonomy" id="7054"/>
    <lineage>
        <taxon>Eukaryota</taxon>
        <taxon>Metazoa</taxon>
        <taxon>Ecdysozoa</taxon>
        <taxon>Arthropoda</taxon>
        <taxon>Hexapoda</taxon>
        <taxon>Insecta</taxon>
        <taxon>Pterygota</taxon>
        <taxon>Neoptera</taxon>
        <taxon>Endopterygota</taxon>
        <taxon>Coleoptera</taxon>
        <taxon>Polyphaga</taxon>
        <taxon>Elateriformia</taxon>
        <taxon>Elateroidea</taxon>
        <taxon>Lampyridae</taxon>
        <taxon>Lampyrinae</taxon>
        <taxon>Photinus</taxon>
    </lineage>
</organism>
<proteinExistence type="predicted"/>
<keyword evidence="3" id="KW-1185">Reference proteome</keyword>
<accession>A0A5N4AFA7</accession>
<sequence length="491" mass="56369">MPRKKKPQEQMQEVEDFQMRSHIEDTSICLTPTSKDEIPIMHSLPQEAHYETPDVSLNYFGVKELFSSRTGCYTSSRIEAHTPLHAITQTPQISPFKRTDSSWNSAACVEDLNNLQGMNVQQRGLSCSRTINRVRLEHLRQFNDIIQNTSQGECLESSCAVDNDTEHSFYTPSLLQCNFTSTPSVANIQMVQMSSSQPTLSRRRTYKTSESVKFPPMKRISNEHSFETCTIEVYTHNSSKLEKFNKKYQLFIQVIELCMWLWTTLKEGLISVYNLYSTQYFTHSVCNNCIKYHNKITELTSSVENLHSEMLRMREENKKDWERMRDDNKKDWESVKQQLLNLEQNRRDLVSTGAVAPVQLIPPPPPPPPPPVLVPPTVPVAVSKTKLVDKKKPREIVQPIISLDDILKVKLKKVSDPPSSKFRRATEPNLVSSVKTLRPIRRQNSLMSTSVTPDNLSSSLLRMLSSVDTGSHKVKRLQRSNSSPQFKRERE</sequence>
<dbReference type="InParanoid" id="A0A5N4AFA7"/>
<dbReference type="AlphaFoldDB" id="A0A5N4AFA7"/>
<comment type="caution">
    <text evidence="2">The sequence shown here is derived from an EMBL/GenBank/DDBJ whole genome shotgun (WGS) entry which is preliminary data.</text>
</comment>
<protein>
    <submittedName>
        <fullName evidence="2">Uncharacterized protein</fullName>
    </submittedName>
</protein>
<evidence type="ECO:0000313" key="3">
    <source>
        <dbReference type="Proteomes" id="UP000327044"/>
    </source>
</evidence>
<evidence type="ECO:0000256" key="1">
    <source>
        <dbReference type="SAM" id="MobiDB-lite"/>
    </source>
</evidence>
<reference evidence="2 3" key="1">
    <citation type="journal article" date="2018" name="Elife">
        <title>Firefly genomes illuminate parallel origins of bioluminescence in beetles.</title>
        <authorList>
            <person name="Fallon T.R."/>
            <person name="Lower S.E."/>
            <person name="Chang C.H."/>
            <person name="Bessho-Uehara M."/>
            <person name="Martin G.J."/>
            <person name="Bewick A.J."/>
            <person name="Behringer M."/>
            <person name="Debat H.J."/>
            <person name="Wong I."/>
            <person name="Day J.C."/>
            <person name="Suvorov A."/>
            <person name="Silva C.J."/>
            <person name="Stanger-Hall K.F."/>
            <person name="Hall D.W."/>
            <person name="Schmitz R.J."/>
            <person name="Nelson D.R."/>
            <person name="Lewis S.M."/>
            <person name="Shigenobu S."/>
            <person name="Bybee S.M."/>
            <person name="Larracuente A.M."/>
            <person name="Oba Y."/>
            <person name="Weng J.K."/>
        </authorList>
    </citation>
    <scope>NUCLEOTIDE SEQUENCE [LARGE SCALE GENOMIC DNA]</scope>
    <source>
        <strain evidence="2">1611_PpyrPB1</strain>
        <tissue evidence="2">Whole body</tissue>
    </source>
</reference>
<dbReference type="OrthoDB" id="6733420at2759"/>
<dbReference type="Proteomes" id="UP000327044">
    <property type="component" value="Unassembled WGS sequence"/>
</dbReference>